<reference evidence="1" key="1">
    <citation type="submission" date="2018-05" db="EMBL/GenBank/DDBJ databases">
        <authorList>
            <person name="Lanie J.A."/>
            <person name="Ng W.-L."/>
            <person name="Kazmierczak K.M."/>
            <person name="Andrzejewski T.M."/>
            <person name="Davidsen T.M."/>
            <person name="Wayne K.J."/>
            <person name="Tettelin H."/>
            <person name="Glass J.I."/>
            <person name="Rusch D."/>
            <person name="Podicherti R."/>
            <person name="Tsui H.-C.T."/>
            <person name="Winkler M.E."/>
        </authorList>
    </citation>
    <scope>NUCLEOTIDE SEQUENCE</scope>
</reference>
<dbReference type="EMBL" id="UINC01009870">
    <property type="protein sequence ID" value="SVA44129.1"/>
    <property type="molecule type" value="Genomic_DNA"/>
</dbReference>
<dbReference type="AlphaFoldDB" id="A0A381VUZ5"/>
<proteinExistence type="predicted"/>
<gene>
    <name evidence="1" type="ORF">METZ01_LOCUS96983</name>
</gene>
<evidence type="ECO:0000313" key="1">
    <source>
        <dbReference type="EMBL" id="SVA44129.1"/>
    </source>
</evidence>
<accession>A0A381VUZ5</accession>
<organism evidence="1">
    <name type="scientific">marine metagenome</name>
    <dbReference type="NCBI Taxonomy" id="408172"/>
    <lineage>
        <taxon>unclassified sequences</taxon>
        <taxon>metagenomes</taxon>
        <taxon>ecological metagenomes</taxon>
    </lineage>
</organism>
<protein>
    <submittedName>
        <fullName evidence="1">Uncharacterized protein</fullName>
    </submittedName>
</protein>
<name>A0A381VUZ5_9ZZZZ</name>
<sequence>MANDWKQASADVKKDYPHQFRRTLDASTSSQLESKLWVVTELLKLPDLMDSPRVALIGGWFANYITPLLIDGLGAAVVFNYEIDQDAKEISYKYNKRYKDSAEYQCSVKDVMMKTLEDEYDIVINCSCEHMYPMTKFYEWNPDLPDPIYVLQSTDDDQYDDHINCVGSPEELAEQAKLWPSLAYSGTKVLSNGMNRFMVIGYPR</sequence>